<gene>
    <name evidence="2" type="ORF">KWG56_10870</name>
</gene>
<sequence>MLILAIGFVVAASAVLAFLLLDDRLKISARRHRRKERAANRARSKAEGRF</sequence>
<name>A0ABX8TIZ6_9CAUL</name>
<feature type="compositionally biased region" description="Basic residues" evidence="1">
    <location>
        <begin position="31"/>
        <end position="43"/>
    </location>
</feature>
<proteinExistence type="predicted"/>
<evidence type="ECO:0000313" key="2">
    <source>
        <dbReference type="EMBL" id="QYC09134.1"/>
    </source>
</evidence>
<dbReference type="EMBL" id="CP080034">
    <property type="protein sequence ID" value="QYC09134.1"/>
    <property type="molecule type" value="Genomic_DNA"/>
</dbReference>
<keyword evidence="3" id="KW-1185">Reference proteome</keyword>
<evidence type="ECO:0000313" key="3">
    <source>
        <dbReference type="Proteomes" id="UP000824334"/>
    </source>
</evidence>
<dbReference type="Proteomes" id="UP000824334">
    <property type="component" value="Chromosome"/>
</dbReference>
<evidence type="ECO:0000256" key="1">
    <source>
        <dbReference type="SAM" id="MobiDB-lite"/>
    </source>
</evidence>
<protein>
    <submittedName>
        <fullName evidence="2">Uncharacterized protein</fullName>
    </submittedName>
</protein>
<dbReference type="GeneID" id="94375774"/>
<dbReference type="RefSeq" id="WP_201100602.1">
    <property type="nucleotide sequence ID" value="NZ_BAAAEE010000002.1"/>
</dbReference>
<reference evidence="2 3" key="1">
    <citation type="submission" date="2021-07" db="EMBL/GenBank/DDBJ databases">
        <title>Isolation and characterization of bacteria from a gold mining with a capacity of golden bioaccumulation.</title>
        <authorList>
            <person name="Yang X.J."/>
        </authorList>
    </citation>
    <scope>NUCLEOTIDE SEQUENCE [LARGE SCALE GENOMIC DNA]</scope>
    <source>
        <strain evidence="2 3">Au29</strain>
    </source>
</reference>
<accession>A0ABX8TIZ6</accession>
<feature type="region of interest" description="Disordered" evidence="1">
    <location>
        <begin position="31"/>
        <end position="50"/>
    </location>
</feature>
<organism evidence="2 3">
    <name type="scientific">Brevundimonas nasdae</name>
    <dbReference type="NCBI Taxonomy" id="172043"/>
    <lineage>
        <taxon>Bacteria</taxon>
        <taxon>Pseudomonadati</taxon>
        <taxon>Pseudomonadota</taxon>
        <taxon>Alphaproteobacteria</taxon>
        <taxon>Caulobacterales</taxon>
        <taxon>Caulobacteraceae</taxon>
        <taxon>Brevundimonas</taxon>
    </lineage>
</organism>